<dbReference type="Proteomes" id="UP000215914">
    <property type="component" value="Chromosome 1"/>
</dbReference>
<protein>
    <submittedName>
        <fullName evidence="2">Uncharacterized protein</fullName>
    </submittedName>
</protein>
<evidence type="ECO:0000313" key="3">
    <source>
        <dbReference type="Proteomes" id="UP000215914"/>
    </source>
</evidence>
<dbReference type="AlphaFoldDB" id="A0A251VQJ5"/>
<keyword evidence="3" id="KW-1185">Reference proteome</keyword>
<proteinExistence type="predicted"/>
<gene>
    <name evidence="2" type="ORF">HannXRQ_Chr01g0014051</name>
</gene>
<dbReference type="EMBL" id="CM007890">
    <property type="protein sequence ID" value="OTG37001.1"/>
    <property type="molecule type" value="Genomic_DNA"/>
</dbReference>
<feature type="compositionally biased region" description="Basic and acidic residues" evidence="1">
    <location>
        <begin position="26"/>
        <end position="43"/>
    </location>
</feature>
<reference evidence="3" key="1">
    <citation type="journal article" date="2017" name="Nature">
        <title>The sunflower genome provides insights into oil metabolism, flowering and Asterid evolution.</title>
        <authorList>
            <person name="Badouin H."/>
            <person name="Gouzy J."/>
            <person name="Grassa C.J."/>
            <person name="Murat F."/>
            <person name="Staton S.E."/>
            <person name="Cottret L."/>
            <person name="Lelandais-Briere C."/>
            <person name="Owens G.L."/>
            <person name="Carrere S."/>
            <person name="Mayjonade B."/>
            <person name="Legrand L."/>
            <person name="Gill N."/>
            <person name="Kane N.C."/>
            <person name="Bowers J.E."/>
            <person name="Hubner S."/>
            <person name="Bellec A."/>
            <person name="Berard A."/>
            <person name="Berges H."/>
            <person name="Blanchet N."/>
            <person name="Boniface M.C."/>
            <person name="Brunel D."/>
            <person name="Catrice O."/>
            <person name="Chaidir N."/>
            <person name="Claudel C."/>
            <person name="Donnadieu C."/>
            <person name="Faraut T."/>
            <person name="Fievet G."/>
            <person name="Helmstetter N."/>
            <person name="King M."/>
            <person name="Knapp S.J."/>
            <person name="Lai Z."/>
            <person name="Le Paslier M.C."/>
            <person name="Lippi Y."/>
            <person name="Lorenzon L."/>
            <person name="Mandel J.R."/>
            <person name="Marage G."/>
            <person name="Marchand G."/>
            <person name="Marquand E."/>
            <person name="Bret-Mestries E."/>
            <person name="Morien E."/>
            <person name="Nambeesan S."/>
            <person name="Nguyen T."/>
            <person name="Pegot-Espagnet P."/>
            <person name="Pouilly N."/>
            <person name="Raftis F."/>
            <person name="Sallet E."/>
            <person name="Schiex T."/>
            <person name="Thomas J."/>
            <person name="Vandecasteele C."/>
            <person name="Vares D."/>
            <person name="Vear F."/>
            <person name="Vautrin S."/>
            <person name="Crespi M."/>
            <person name="Mangin B."/>
            <person name="Burke J.M."/>
            <person name="Salse J."/>
            <person name="Munos S."/>
            <person name="Vincourt P."/>
            <person name="Rieseberg L.H."/>
            <person name="Langlade N.B."/>
        </authorList>
    </citation>
    <scope>NUCLEOTIDE SEQUENCE [LARGE SCALE GENOMIC DNA]</scope>
    <source>
        <strain evidence="3">cv. SF193</strain>
    </source>
</reference>
<evidence type="ECO:0000256" key="1">
    <source>
        <dbReference type="SAM" id="MobiDB-lite"/>
    </source>
</evidence>
<evidence type="ECO:0000313" key="2">
    <source>
        <dbReference type="EMBL" id="OTG37001.1"/>
    </source>
</evidence>
<sequence length="88" mass="10627">MDQRQFKNKTEFSLITYDLENVDKTDKVERRRSSREKRPVERRRLYRQALVQPKKKRVEQSKKKKGKPNINFISLRCTISLREASSVM</sequence>
<organism evidence="2 3">
    <name type="scientific">Helianthus annuus</name>
    <name type="common">Common sunflower</name>
    <dbReference type="NCBI Taxonomy" id="4232"/>
    <lineage>
        <taxon>Eukaryota</taxon>
        <taxon>Viridiplantae</taxon>
        <taxon>Streptophyta</taxon>
        <taxon>Embryophyta</taxon>
        <taxon>Tracheophyta</taxon>
        <taxon>Spermatophyta</taxon>
        <taxon>Magnoliopsida</taxon>
        <taxon>eudicotyledons</taxon>
        <taxon>Gunneridae</taxon>
        <taxon>Pentapetalae</taxon>
        <taxon>asterids</taxon>
        <taxon>campanulids</taxon>
        <taxon>Asterales</taxon>
        <taxon>Asteraceae</taxon>
        <taxon>Asteroideae</taxon>
        <taxon>Heliantheae alliance</taxon>
        <taxon>Heliantheae</taxon>
        <taxon>Helianthus</taxon>
    </lineage>
</organism>
<name>A0A251VQJ5_HELAN</name>
<dbReference type="InParanoid" id="A0A251VQJ5"/>
<feature type="compositionally biased region" description="Basic residues" evidence="1">
    <location>
        <begin position="53"/>
        <end position="67"/>
    </location>
</feature>
<accession>A0A251VQJ5</accession>
<feature type="region of interest" description="Disordered" evidence="1">
    <location>
        <begin position="26"/>
        <end position="69"/>
    </location>
</feature>